<organism evidence="2 3">
    <name type="scientific">Tenacibaculum soleae</name>
    <dbReference type="NCBI Taxonomy" id="447689"/>
    <lineage>
        <taxon>Bacteria</taxon>
        <taxon>Pseudomonadati</taxon>
        <taxon>Bacteroidota</taxon>
        <taxon>Flavobacteriia</taxon>
        <taxon>Flavobacteriales</taxon>
        <taxon>Flavobacteriaceae</taxon>
        <taxon>Tenacibaculum</taxon>
    </lineage>
</organism>
<reference evidence="2 3" key="1">
    <citation type="submission" date="2016-06" db="EMBL/GenBank/DDBJ databases">
        <title>Draft Genome Sequence of Tenacibaculum soleae UCD-KL19.</title>
        <authorList>
            <person name="Eisen J.A."/>
            <person name="Coil D.A."/>
            <person name="Lujan K.M."/>
        </authorList>
    </citation>
    <scope>NUCLEOTIDE SEQUENCE [LARGE SCALE GENOMIC DNA]</scope>
    <source>
        <strain evidence="2 3">UCD-KL19</strain>
    </source>
</reference>
<keyword evidence="1" id="KW-0472">Membrane</keyword>
<gene>
    <name evidence="2" type="ORF">BA195_13885</name>
</gene>
<sequence>MKKIRLLILLPVFYGIFCFLIIGCGGKKEKNKLNSQIEYEFEREMIIYDFGNGSTEKVELYIDKLNDTIGNQVFAYNNEIIDYSKSLFYELSIEKIKSSNEYNGIIKYHFNPNNEGKLIGFTFTVISKTEKKTDFINFENYDKIKNQLEFKFKNNSDTIVGHIHSQHTMDIKNNEEKIRFREIFISVDNYTKTNNPFTKGLR</sequence>
<evidence type="ECO:0000313" key="3">
    <source>
        <dbReference type="Proteomes" id="UP000093186"/>
    </source>
</evidence>
<name>A0A1B9XYW6_9FLAO</name>
<dbReference type="RefSeq" id="WP_068704863.1">
    <property type="nucleotide sequence ID" value="NZ_MAKX01000007.1"/>
</dbReference>
<protein>
    <recommendedName>
        <fullName evidence="4">Lipoprotein</fullName>
    </recommendedName>
</protein>
<dbReference type="EMBL" id="MAKX01000007">
    <property type="protein sequence ID" value="OCK42686.1"/>
    <property type="molecule type" value="Genomic_DNA"/>
</dbReference>
<dbReference type="Proteomes" id="UP000093186">
    <property type="component" value="Unassembled WGS sequence"/>
</dbReference>
<dbReference type="PROSITE" id="PS51257">
    <property type="entry name" value="PROKAR_LIPOPROTEIN"/>
    <property type="match status" value="1"/>
</dbReference>
<evidence type="ECO:0000256" key="1">
    <source>
        <dbReference type="SAM" id="Phobius"/>
    </source>
</evidence>
<keyword evidence="1" id="KW-1133">Transmembrane helix</keyword>
<evidence type="ECO:0008006" key="4">
    <source>
        <dbReference type="Google" id="ProtNLM"/>
    </source>
</evidence>
<keyword evidence="1" id="KW-0812">Transmembrane</keyword>
<feature type="transmembrane region" description="Helical" evidence="1">
    <location>
        <begin position="6"/>
        <end position="26"/>
    </location>
</feature>
<proteinExistence type="predicted"/>
<dbReference type="AlphaFoldDB" id="A0A1B9XYW6"/>
<keyword evidence="3" id="KW-1185">Reference proteome</keyword>
<dbReference type="OrthoDB" id="1445745at2"/>
<accession>A0A1B9XYW6</accession>
<comment type="caution">
    <text evidence="2">The sequence shown here is derived from an EMBL/GenBank/DDBJ whole genome shotgun (WGS) entry which is preliminary data.</text>
</comment>
<evidence type="ECO:0000313" key="2">
    <source>
        <dbReference type="EMBL" id="OCK42686.1"/>
    </source>
</evidence>